<keyword evidence="4" id="KW-1185">Reference proteome</keyword>
<dbReference type="Pfam" id="PF00149">
    <property type="entry name" value="Metallophos"/>
    <property type="match status" value="1"/>
</dbReference>
<feature type="domain" description="Calcineurin-like phosphoesterase" evidence="2">
    <location>
        <begin position="7"/>
        <end position="205"/>
    </location>
</feature>
<dbReference type="EMBL" id="JAWDIQ010000001">
    <property type="protein sequence ID" value="MDY0407806.1"/>
    <property type="molecule type" value="Genomic_DNA"/>
</dbReference>
<evidence type="ECO:0000313" key="3">
    <source>
        <dbReference type="EMBL" id="MDY0407806.1"/>
    </source>
</evidence>
<dbReference type="Proteomes" id="UP001275315">
    <property type="component" value="Unassembled WGS sequence"/>
</dbReference>
<comment type="caution">
    <text evidence="3">The sequence shown here is derived from an EMBL/GenBank/DDBJ whole genome shotgun (WGS) entry which is preliminary data.</text>
</comment>
<dbReference type="EC" id="3.1.-.-" evidence="3"/>
<sequence length="238" mass="27408">MMMTNISFIHVADLHLDSPFTGLSSVPDHIFNEIQNSTFRALDRMVQYAIEKDVDFVLIVGDLFDNEKQSLKAQLRLKQAFETLQEHQISVYVSYGNHDFINGNIHPITYPSNVYVFPDETVRHVIHKKHGEDAAAIYGFSYENRAVTVNKTDAYTIQQSHIPFHIAMLHGSIANDTEHDKYAPFHLGDLVKESFDYWALGHIHKRQVLKNDPPSFIRVIYREETGKKQVKKVVITLI</sequence>
<proteinExistence type="predicted"/>
<organism evidence="3 4">
    <name type="scientific">Paracerasibacillus soli</name>
    <dbReference type="NCBI Taxonomy" id="480284"/>
    <lineage>
        <taxon>Bacteria</taxon>
        <taxon>Bacillati</taxon>
        <taxon>Bacillota</taxon>
        <taxon>Bacilli</taxon>
        <taxon>Bacillales</taxon>
        <taxon>Bacillaceae</taxon>
        <taxon>Paracerasibacillus</taxon>
    </lineage>
</organism>
<keyword evidence="1 3" id="KW-0378">Hydrolase</keyword>
<dbReference type="CDD" id="cd00840">
    <property type="entry name" value="MPP_Mre11_N"/>
    <property type="match status" value="1"/>
</dbReference>
<name>A0ABU5CN90_9BACI</name>
<dbReference type="InterPro" id="IPR041796">
    <property type="entry name" value="Mre11_N"/>
</dbReference>
<dbReference type="SUPFAM" id="SSF56300">
    <property type="entry name" value="Metallo-dependent phosphatases"/>
    <property type="match status" value="1"/>
</dbReference>
<evidence type="ECO:0000259" key="2">
    <source>
        <dbReference type="Pfam" id="PF00149"/>
    </source>
</evidence>
<dbReference type="InterPro" id="IPR029052">
    <property type="entry name" value="Metallo-depent_PP-like"/>
</dbReference>
<dbReference type="PANTHER" id="PTHR30337">
    <property type="entry name" value="COMPONENT OF ATP-DEPENDENT DSDNA EXONUCLEASE"/>
    <property type="match status" value="1"/>
</dbReference>
<dbReference type="InterPro" id="IPR050535">
    <property type="entry name" value="DNA_Repair-Maintenance_Comp"/>
</dbReference>
<keyword evidence="3" id="KW-0540">Nuclease</keyword>
<dbReference type="Gene3D" id="3.60.21.10">
    <property type="match status" value="1"/>
</dbReference>
<gene>
    <name evidence="3" type="ORF">RWD45_03265</name>
</gene>
<dbReference type="GO" id="GO:0004527">
    <property type="term" value="F:exonuclease activity"/>
    <property type="evidence" value="ECO:0007669"/>
    <property type="project" value="UniProtKB-KW"/>
</dbReference>
<dbReference type="InterPro" id="IPR004843">
    <property type="entry name" value="Calcineurin-like_PHP"/>
</dbReference>
<evidence type="ECO:0000313" key="4">
    <source>
        <dbReference type="Proteomes" id="UP001275315"/>
    </source>
</evidence>
<protein>
    <submittedName>
        <fullName evidence="3">DNA repair exonuclease</fullName>
        <ecNumber evidence="3">3.1.-.-</ecNumber>
    </submittedName>
</protein>
<dbReference type="RefSeq" id="WP_320378588.1">
    <property type="nucleotide sequence ID" value="NZ_JAWDIQ010000001.1"/>
</dbReference>
<accession>A0ABU5CN90</accession>
<keyword evidence="3" id="KW-0269">Exonuclease</keyword>
<dbReference type="PANTHER" id="PTHR30337:SF7">
    <property type="entry name" value="PHOSPHOESTERASE"/>
    <property type="match status" value="1"/>
</dbReference>
<evidence type="ECO:0000256" key="1">
    <source>
        <dbReference type="ARBA" id="ARBA00022801"/>
    </source>
</evidence>
<reference evidence="3 4" key="1">
    <citation type="submission" date="2023-10" db="EMBL/GenBank/DDBJ databases">
        <title>Virgibacillus soli CC-YMP-6 genome.</title>
        <authorList>
            <person name="Miliotis G."/>
            <person name="Sengupta P."/>
            <person name="Hameed A."/>
            <person name="Chuvochina M."/>
            <person name="Mcdonagh F."/>
            <person name="Simpson A.C."/>
            <person name="Singh N.K."/>
            <person name="Rekha P.D."/>
            <person name="Raman K."/>
            <person name="Hugenholtz P."/>
            <person name="Venkateswaran K."/>
        </authorList>
    </citation>
    <scope>NUCLEOTIDE SEQUENCE [LARGE SCALE GENOMIC DNA]</scope>
    <source>
        <strain evidence="3 4">CC-YMP-6</strain>
    </source>
</reference>